<dbReference type="GO" id="GO:0016746">
    <property type="term" value="F:acyltransferase activity"/>
    <property type="evidence" value="ECO:0007669"/>
    <property type="project" value="UniProtKB-KW"/>
</dbReference>
<comment type="caution">
    <text evidence="4">The sequence shown here is derived from an EMBL/GenBank/DDBJ whole genome shotgun (WGS) entry which is preliminary data.</text>
</comment>
<feature type="transmembrane region" description="Helical" evidence="2">
    <location>
        <begin position="159"/>
        <end position="178"/>
    </location>
</feature>
<evidence type="ECO:0000256" key="1">
    <source>
        <dbReference type="SAM" id="MobiDB-lite"/>
    </source>
</evidence>
<keyword evidence="2" id="KW-1133">Transmembrane helix</keyword>
<dbReference type="Proteomes" id="UP001165561">
    <property type="component" value="Unassembled WGS sequence"/>
</dbReference>
<dbReference type="PANTHER" id="PTHR23028:SF53">
    <property type="entry name" value="ACYL_TRANSF_3 DOMAIN-CONTAINING PROTEIN"/>
    <property type="match status" value="1"/>
</dbReference>
<gene>
    <name evidence="4" type="ORF">PU560_14295</name>
</gene>
<feature type="transmembrane region" description="Helical" evidence="2">
    <location>
        <begin position="76"/>
        <end position="97"/>
    </location>
</feature>
<proteinExistence type="predicted"/>
<evidence type="ECO:0000313" key="4">
    <source>
        <dbReference type="EMBL" id="MDD9207624.1"/>
    </source>
</evidence>
<feature type="transmembrane region" description="Helical" evidence="2">
    <location>
        <begin position="321"/>
        <end position="340"/>
    </location>
</feature>
<feature type="transmembrane region" description="Helical" evidence="2">
    <location>
        <begin position="205"/>
        <end position="225"/>
    </location>
</feature>
<feature type="compositionally biased region" description="Polar residues" evidence="1">
    <location>
        <begin position="23"/>
        <end position="36"/>
    </location>
</feature>
<evidence type="ECO:0000256" key="2">
    <source>
        <dbReference type="SAM" id="Phobius"/>
    </source>
</evidence>
<dbReference type="PANTHER" id="PTHR23028">
    <property type="entry name" value="ACETYLTRANSFERASE"/>
    <property type="match status" value="1"/>
</dbReference>
<dbReference type="InterPro" id="IPR002656">
    <property type="entry name" value="Acyl_transf_3_dom"/>
</dbReference>
<feature type="transmembrane region" description="Helical" evidence="2">
    <location>
        <begin position="347"/>
        <end position="370"/>
    </location>
</feature>
<feature type="transmembrane region" description="Helical" evidence="2">
    <location>
        <begin position="232"/>
        <end position="252"/>
    </location>
</feature>
<keyword evidence="2" id="KW-0472">Membrane</keyword>
<accession>A0ABT5U2A7</accession>
<name>A0ABT5U2A7_9MICO</name>
<reference evidence="4" key="1">
    <citation type="submission" date="2023-02" db="EMBL/GenBank/DDBJ databases">
        <title>Georgenia sp.10Sc9-8, isolated from a soil sample collected from the Taklamakan desert.</title>
        <authorList>
            <person name="Liu S."/>
        </authorList>
    </citation>
    <scope>NUCLEOTIDE SEQUENCE</scope>
    <source>
        <strain evidence="4">10Sc9-8</strain>
    </source>
</reference>
<feature type="transmembrane region" description="Helical" evidence="2">
    <location>
        <begin position="258"/>
        <end position="276"/>
    </location>
</feature>
<feature type="transmembrane region" description="Helical" evidence="2">
    <location>
        <begin position="117"/>
        <end position="138"/>
    </location>
</feature>
<keyword evidence="2" id="KW-0812">Transmembrane</keyword>
<organism evidence="4 5">
    <name type="scientific">Georgenia halotolerans</name>
    <dbReference type="NCBI Taxonomy" id="3028317"/>
    <lineage>
        <taxon>Bacteria</taxon>
        <taxon>Bacillati</taxon>
        <taxon>Actinomycetota</taxon>
        <taxon>Actinomycetes</taxon>
        <taxon>Micrococcales</taxon>
        <taxon>Bogoriellaceae</taxon>
        <taxon>Georgenia</taxon>
    </lineage>
</organism>
<sequence length="390" mass="42919">MADPAPDRPASRRPSRDPANSDIPSTSAGPNASSAPDGTPPRSAPSASGDRAEKPRPPAPAGVAGGQDTAPARPRLYLIDGLRFVAAAAVMLYHYTALGYRHWGAEAGEAFPEFGPYTLYAAIAPELFFLISGFVILMTAWGRGVPHVIASRVSRLYPTYWFAVITTSILLVGVWRGAKEVDWGDALINVTMLQAAFGRPHIDGVYWTMWVELRFYVLIVIFVTWGITRRRILWVCLLWPLAAEAARLWATWPWASTILISGYAPLFAGGMLLYLLHRDGHRLVPWALLGMNVVLAMSHVVPNYTTVVADNTGFEASGTVLALVLLSCFVGVALVALTPLGRVQWRWLVPLGALTYPLYLLHEWWGWWFIAHVHQTLGRWPTLLLTCAIA</sequence>
<feature type="domain" description="Acyltransferase 3" evidence="3">
    <location>
        <begin position="79"/>
        <end position="387"/>
    </location>
</feature>
<keyword evidence="4" id="KW-0012">Acyltransferase</keyword>
<keyword evidence="5" id="KW-1185">Reference proteome</keyword>
<feature type="region of interest" description="Disordered" evidence="1">
    <location>
        <begin position="1"/>
        <end position="68"/>
    </location>
</feature>
<dbReference type="InterPro" id="IPR050879">
    <property type="entry name" value="Acyltransferase_3"/>
</dbReference>
<feature type="transmembrane region" description="Helical" evidence="2">
    <location>
        <begin position="283"/>
        <end position="301"/>
    </location>
</feature>
<feature type="non-terminal residue" evidence="4">
    <location>
        <position position="390"/>
    </location>
</feature>
<protein>
    <submittedName>
        <fullName evidence="4">Acyltransferase family protein</fullName>
    </submittedName>
</protein>
<evidence type="ECO:0000259" key="3">
    <source>
        <dbReference type="Pfam" id="PF01757"/>
    </source>
</evidence>
<dbReference type="Pfam" id="PF01757">
    <property type="entry name" value="Acyl_transf_3"/>
    <property type="match status" value="1"/>
</dbReference>
<dbReference type="EMBL" id="JARACI010001132">
    <property type="protein sequence ID" value="MDD9207624.1"/>
    <property type="molecule type" value="Genomic_DNA"/>
</dbReference>
<feature type="compositionally biased region" description="Basic and acidic residues" evidence="1">
    <location>
        <begin position="1"/>
        <end position="16"/>
    </location>
</feature>
<keyword evidence="4" id="KW-0808">Transferase</keyword>
<evidence type="ECO:0000313" key="5">
    <source>
        <dbReference type="Proteomes" id="UP001165561"/>
    </source>
</evidence>